<comment type="caution">
    <text evidence="1">The sequence shown here is derived from an EMBL/GenBank/DDBJ whole genome shotgun (WGS) entry which is preliminary data.</text>
</comment>
<reference evidence="1 2" key="1">
    <citation type="submission" date="2017-07" db="EMBL/GenBank/DDBJ databases">
        <title>Amycolatopsis antarcticus sp. nov., isolated from the surface of an Antarcticus brown macroalga.</title>
        <authorList>
            <person name="Wang J."/>
            <person name="Leiva S."/>
            <person name="Huang J."/>
            <person name="Huang Y."/>
        </authorList>
    </citation>
    <scope>NUCLEOTIDE SEQUENCE [LARGE SCALE GENOMIC DNA]</scope>
    <source>
        <strain evidence="1 2">AU-G6</strain>
    </source>
</reference>
<gene>
    <name evidence="1" type="ORF">CFN78_10335</name>
</gene>
<keyword evidence="2" id="KW-1185">Reference proteome</keyword>
<accession>A0A263D463</accession>
<organism evidence="1 2">
    <name type="scientific">Amycolatopsis antarctica</name>
    <dbReference type="NCBI Taxonomy" id="1854586"/>
    <lineage>
        <taxon>Bacteria</taxon>
        <taxon>Bacillati</taxon>
        <taxon>Actinomycetota</taxon>
        <taxon>Actinomycetes</taxon>
        <taxon>Pseudonocardiales</taxon>
        <taxon>Pseudonocardiaceae</taxon>
        <taxon>Amycolatopsis</taxon>
    </lineage>
</organism>
<sequence>MPNVRRLVTLADVDGPDDAVVSVSALHEAELDDGSRVLLLDDRGWGSSGRWADSSAERVREFTRTVVGPDEPPPGRSRADMAALHWDTLRRTMLRAGIVVDAAELARLPHDVLLSPRLLARLDPAAPG</sequence>
<dbReference type="Proteomes" id="UP000242444">
    <property type="component" value="Unassembled WGS sequence"/>
</dbReference>
<dbReference type="RefSeq" id="WP_094862500.1">
    <property type="nucleotide sequence ID" value="NZ_NKYE01000005.1"/>
</dbReference>
<protein>
    <submittedName>
        <fullName evidence="1">Uncharacterized protein</fullName>
    </submittedName>
</protein>
<dbReference type="AlphaFoldDB" id="A0A263D463"/>
<name>A0A263D463_9PSEU</name>
<dbReference type="InParanoid" id="A0A263D463"/>
<evidence type="ECO:0000313" key="1">
    <source>
        <dbReference type="EMBL" id="OZM73253.1"/>
    </source>
</evidence>
<dbReference type="EMBL" id="NKYE01000005">
    <property type="protein sequence ID" value="OZM73253.1"/>
    <property type="molecule type" value="Genomic_DNA"/>
</dbReference>
<proteinExistence type="predicted"/>
<dbReference type="OrthoDB" id="3215654at2"/>
<evidence type="ECO:0000313" key="2">
    <source>
        <dbReference type="Proteomes" id="UP000242444"/>
    </source>
</evidence>